<organism evidence="1">
    <name type="scientific">Fopius arisanus</name>
    <dbReference type="NCBI Taxonomy" id="64838"/>
    <lineage>
        <taxon>Eukaryota</taxon>
        <taxon>Metazoa</taxon>
        <taxon>Ecdysozoa</taxon>
        <taxon>Arthropoda</taxon>
        <taxon>Hexapoda</taxon>
        <taxon>Insecta</taxon>
        <taxon>Pterygota</taxon>
        <taxon>Neoptera</taxon>
        <taxon>Endopterygota</taxon>
        <taxon>Hymenoptera</taxon>
        <taxon>Apocrita</taxon>
        <taxon>Ichneumonoidea</taxon>
        <taxon>Braconidae</taxon>
        <taxon>Opiinae</taxon>
        <taxon>Fopius</taxon>
    </lineage>
</organism>
<proteinExistence type="predicted"/>
<sequence>MNSPYLAAIQRIPGLSPGEKFLALNKAAASVVSSKLKDPSICPELELKSLGIPEPLIPLAQVEVAKGLRDPEGLIQALRSEDELVFERALTAKWFFDGSNPEVTNPHFYGLHIFPHISLNHRRILVKKLSVSLAYNGDKSGLAESFYSELSWKYGKKCGEPLLIACSEGFIRKLIVEERQVALSIRFVQIIYQRHPNVIIDYLKLTGSKKAKHSMVDVDLFYYSDFLPTMMKKNMNSFVEIIEMHGSSWEIQFSRKRTELFMKQGIEALVRSPRAFLPMMPLKVTGKLSREQFRLMFRNLFPKEIHEFQFRKMFGYLEFCQEEDKIGILLETFREVYGSNLLESKDQVTPEVMRALPVEERVRQARRKLEVDQDWHLGQNWQLKNSWRCYLLVDESIPLIKTQIGRSSNVNDRRDLMQQLIYTCAVNEDKGALLEVLKYICVRHKNEQPWMLLEVLAIIPDNFQVQDLTVDHWVLLDDIIQLLHMKNQLQSRVYSSENIITTGIHFRFINDLPIDEKIDLLIELYRNSWRPTWNIVKENPNCERKCLESFLEKIGRKYPENHKVWEGEWSRTNITTFLVEAVNSFNTRNSENKKSELENLSLRSYPWLILVLEKILNDKDEPQWERTRLSGLLKDTDKDLWDAIVSDKSLENSAIDMRSIKIIVLLKRNPKEILENWESYLNSVYVNINSRLVQRFLRSCRWHQELPIKFSEKTLSSFETERGDGNIIILSLLYEGESFERLITPFIPKKSTIDPKNDEKTDVRLLFTIPMAFNLVNPPVSLDVILKFCIGDYIHSIINCFATVGRRVSADKVIAFCRKLMEKGVSIKKHGIRLFVRVAKIDEITDMLRDQLRKDKHRSIRAIVYKSILELFVNQPSQDIWGILVEAVNDLREDDDSIKSLATITKIPDEFLADYVKMLLRAIRRLEGMEGGLSREQALATFSDILYSIINVVDVFPEELHHFILKEFFFDLSQPHYALSNSMQNYVICGYLEKAGDNLGERLIYFQTLLAEVIVKYWDADGDKPGKALLGNYFVFQLSHIIRPLISPVAKTVADALFTTIFSVLRPQQEPTCYLYLIFTSAFDKPLSPKDFAGKILEILPSLVNALSRESLPLIAKALFSFIELRISHGQGDVTVLEIMEEITELGDVDFTIMASIMLASCSRFTCESRFWRVVRKLQKHRDPAVVANVYSYVNQLEPK</sequence>
<accession>A0A0C9QTV9</accession>
<protein>
    <submittedName>
        <fullName evidence="1">TyrS_3 protein</fullName>
    </submittedName>
</protein>
<dbReference type="EMBL" id="GBYB01007179">
    <property type="protein sequence ID" value="JAG76946.1"/>
    <property type="molecule type" value="Transcribed_RNA"/>
</dbReference>
<gene>
    <name evidence="1" type="primary">tyrS_3</name>
    <name evidence="1" type="ORF">g.52376</name>
</gene>
<evidence type="ECO:0000313" key="1">
    <source>
        <dbReference type="EMBL" id="JAG76946.1"/>
    </source>
</evidence>
<dbReference type="AlphaFoldDB" id="A0A0C9QTV9"/>
<name>A0A0C9QTV9_9HYME</name>
<reference evidence="1" key="1">
    <citation type="submission" date="2015-01" db="EMBL/GenBank/DDBJ databases">
        <title>Transcriptome Assembly of Fopius arisanus.</title>
        <authorList>
            <person name="Geib S."/>
        </authorList>
    </citation>
    <scope>NUCLEOTIDE SEQUENCE</scope>
</reference>